<evidence type="ECO:0000256" key="2">
    <source>
        <dbReference type="ARBA" id="ARBA00002901"/>
    </source>
</evidence>
<evidence type="ECO:0000259" key="14">
    <source>
        <dbReference type="SMART" id="SM00852"/>
    </source>
</evidence>
<dbReference type="RefSeq" id="WP_046233427.1">
    <property type="nucleotide sequence ID" value="NZ_FONN01000004.1"/>
</dbReference>
<evidence type="ECO:0000313" key="16">
    <source>
        <dbReference type="Proteomes" id="UP000183410"/>
    </source>
</evidence>
<feature type="domain" description="MoaB/Mog" evidence="14">
    <location>
        <begin position="194"/>
        <end position="333"/>
    </location>
</feature>
<reference evidence="16" key="1">
    <citation type="submission" date="2016-10" db="EMBL/GenBank/DDBJ databases">
        <authorList>
            <person name="Varghese N."/>
            <person name="Submissions S."/>
        </authorList>
    </citation>
    <scope>NUCLEOTIDE SEQUENCE [LARGE SCALE GENOMIC DNA]</scope>
    <source>
        <strain evidence="16">CGMCC 1.10223</strain>
    </source>
</reference>
<evidence type="ECO:0000256" key="5">
    <source>
        <dbReference type="ARBA" id="ARBA00013269"/>
    </source>
</evidence>
<dbReference type="AlphaFoldDB" id="A0A1I2C515"/>
<evidence type="ECO:0000313" key="15">
    <source>
        <dbReference type="EMBL" id="SFE63384.1"/>
    </source>
</evidence>
<evidence type="ECO:0000256" key="7">
    <source>
        <dbReference type="ARBA" id="ARBA00022505"/>
    </source>
</evidence>
<evidence type="ECO:0000256" key="9">
    <source>
        <dbReference type="ARBA" id="ARBA00022723"/>
    </source>
</evidence>
<keyword evidence="16" id="KW-1185">Reference proteome</keyword>
<comment type="cofactor">
    <cofactor evidence="1 13">
        <name>Mg(2+)</name>
        <dbReference type="ChEBI" id="CHEBI:18420"/>
    </cofactor>
</comment>
<sequence>MNIHKEKNDRKLHRKAVTLGDAQQALLDRVHQAGTVKIALADAAGYRLAEDIRAREAIPHFRRSGMDGYAIRTADLQQLPVMLEVIEQLPCGTVPTKVITPGTAARIMTGGMVPDGADAVIMLEMTEEAEQAGQPYVQLRKAVPVGANISPIGEEARAQELLLEAGESIGPGQMALLSALGCAEVLVYRKPLVAIVSTGSELLSINDPLEGAKIRNSNIYMLAAQVRACGAEPLFVEHIPDDYPNAESMLYKLLKSDVDMVIATGGVSVGDYDIIADFFLQWEGETLFNKIAMRPGSPTSAGVWNNKLFFGLSGNPAACFIGCELLVRPVLLAIQGERKAADVQAHDAFLAADYNKVNAYPRYVRGIRYFHNGLVYVKQEGMDMSSAMVTLKDANCLMVIPPTKTGIKAGTLVTVIPLAASTL</sequence>
<dbReference type="NCBIfam" id="NF045515">
    <property type="entry name" value="Glp_gephyrin"/>
    <property type="match status" value="1"/>
</dbReference>
<dbReference type="GO" id="GO:0005829">
    <property type="term" value="C:cytosol"/>
    <property type="evidence" value="ECO:0007669"/>
    <property type="project" value="TreeGrafter"/>
</dbReference>
<dbReference type="PANTHER" id="PTHR10192">
    <property type="entry name" value="MOLYBDOPTERIN BIOSYNTHESIS PROTEIN"/>
    <property type="match status" value="1"/>
</dbReference>
<dbReference type="SUPFAM" id="SSF63867">
    <property type="entry name" value="MoeA C-terminal domain-like"/>
    <property type="match status" value="1"/>
</dbReference>
<dbReference type="UniPathway" id="UPA00344"/>
<dbReference type="Gene3D" id="2.40.340.10">
    <property type="entry name" value="MoeA, C-terminal, domain IV"/>
    <property type="match status" value="1"/>
</dbReference>
<evidence type="ECO:0000256" key="10">
    <source>
        <dbReference type="ARBA" id="ARBA00022842"/>
    </source>
</evidence>
<keyword evidence="8 13" id="KW-0808">Transferase</keyword>
<dbReference type="SUPFAM" id="SSF63882">
    <property type="entry name" value="MoeA N-terminal region -like"/>
    <property type="match status" value="1"/>
</dbReference>
<dbReference type="EC" id="2.10.1.1" evidence="5 13"/>
<dbReference type="FunFam" id="3.40.980.10:FF:000004">
    <property type="entry name" value="Molybdopterin molybdenumtransferase"/>
    <property type="match status" value="1"/>
</dbReference>
<dbReference type="NCBIfam" id="TIGR00177">
    <property type="entry name" value="molyb_syn"/>
    <property type="match status" value="1"/>
</dbReference>
<comment type="function">
    <text evidence="2 13">Catalyzes the insertion of molybdate into adenylated molybdopterin with the concomitant release of AMP.</text>
</comment>
<proteinExistence type="inferred from homology"/>
<comment type="similarity">
    <text evidence="4 13">Belongs to the MoeA family.</text>
</comment>
<dbReference type="FunFam" id="2.170.190.11:FF:000001">
    <property type="entry name" value="Molybdopterin molybdenumtransferase"/>
    <property type="match status" value="1"/>
</dbReference>
<accession>A0A1I2C515</accession>
<dbReference type="InterPro" id="IPR036688">
    <property type="entry name" value="MoeA_C_domain_IV_sf"/>
</dbReference>
<dbReference type="Pfam" id="PF00994">
    <property type="entry name" value="MoCF_biosynth"/>
    <property type="match status" value="1"/>
</dbReference>
<dbReference type="Gene3D" id="3.90.105.10">
    <property type="entry name" value="Molybdopterin biosynthesis moea protein, domain 2"/>
    <property type="match status" value="1"/>
</dbReference>
<evidence type="ECO:0000256" key="6">
    <source>
        <dbReference type="ARBA" id="ARBA00021108"/>
    </source>
</evidence>
<dbReference type="InterPro" id="IPR005110">
    <property type="entry name" value="MoeA_linker/N"/>
</dbReference>
<dbReference type="GO" id="GO:0061599">
    <property type="term" value="F:molybdopterin molybdotransferase activity"/>
    <property type="evidence" value="ECO:0007669"/>
    <property type="project" value="UniProtKB-UniRule"/>
</dbReference>
<dbReference type="SMART" id="SM00852">
    <property type="entry name" value="MoCF_biosynth"/>
    <property type="match status" value="1"/>
</dbReference>
<dbReference type="GO" id="GO:0006777">
    <property type="term" value="P:Mo-molybdopterin cofactor biosynthetic process"/>
    <property type="evidence" value="ECO:0007669"/>
    <property type="project" value="UniProtKB-UniRule"/>
</dbReference>
<comment type="catalytic activity">
    <reaction evidence="12">
        <text>adenylyl-molybdopterin + molybdate = Mo-molybdopterin + AMP + H(+)</text>
        <dbReference type="Rhea" id="RHEA:35047"/>
        <dbReference type="ChEBI" id="CHEBI:15378"/>
        <dbReference type="ChEBI" id="CHEBI:36264"/>
        <dbReference type="ChEBI" id="CHEBI:62727"/>
        <dbReference type="ChEBI" id="CHEBI:71302"/>
        <dbReference type="ChEBI" id="CHEBI:456215"/>
        <dbReference type="EC" id="2.10.1.1"/>
    </reaction>
</comment>
<dbReference type="PANTHER" id="PTHR10192:SF5">
    <property type="entry name" value="GEPHYRIN"/>
    <property type="match status" value="1"/>
</dbReference>
<dbReference type="Pfam" id="PF03453">
    <property type="entry name" value="MoeA_N"/>
    <property type="match status" value="1"/>
</dbReference>
<dbReference type="InterPro" id="IPR038987">
    <property type="entry name" value="MoeA-like"/>
</dbReference>
<dbReference type="GO" id="GO:0046872">
    <property type="term" value="F:metal ion binding"/>
    <property type="evidence" value="ECO:0007669"/>
    <property type="project" value="UniProtKB-UniRule"/>
</dbReference>
<evidence type="ECO:0000256" key="3">
    <source>
        <dbReference type="ARBA" id="ARBA00005046"/>
    </source>
</evidence>
<dbReference type="Gene3D" id="3.40.980.10">
    <property type="entry name" value="MoaB/Mog-like domain"/>
    <property type="match status" value="1"/>
</dbReference>
<dbReference type="Proteomes" id="UP000183410">
    <property type="component" value="Unassembled WGS sequence"/>
</dbReference>
<dbReference type="InterPro" id="IPR036135">
    <property type="entry name" value="MoeA_linker/N_sf"/>
</dbReference>
<dbReference type="InterPro" id="IPR005111">
    <property type="entry name" value="MoeA_C_domain_IV"/>
</dbReference>
<keyword evidence="7 13" id="KW-0500">Molybdenum</keyword>
<dbReference type="OrthoDB" id="9804758at2"/>
<evidence type="ECO:0000256" key="8">
    <source>
        <dbReference type="ARBA" id="ARBA00022679"/>
    </source>
</evidence>
<dbReference type="InterPro" id="IPR001453">
    <property type="entry name" value="MoaB/Mog_dom"/>
</dbReference>
<evidence type="ECO:0000256" key="4">
    <source>
        <dbReference type="ARBA" id="ARBA00010763"/>
    </source>
</evidence>
<evidence type="ECO:0000256" key="12">
    <source>
        <dbReference type="ARBA" id="ARBA00047317"/>
    </source>
</evidence>
<keyword evidence="10 13" id="KW-0460">Magnesium</keyword>
<evidence type="ECO:0000256" key="13">
    <source>
        <dbReference type="RuleBase" id="RU365090"/>
    </source>
</evidence>
<dbReference type="InterPro" id="IPR036425">
    <property type="entry name" value="MoaB/Mog-like_dom_sf"/>
</dbReference>
<evidence type="ECO:0000256" key="11">
    <source>
        <dbReference type="ARBA" id="ARBA00023150"/>
    </source>
</evidence>
<dbReference type="Pfam" id="PF03454">
    <property type="entry name" value="MoeA_C"/>
    <property type="match status" value="1"/>
</dbReference>
<dbReference type="EMBL" id="FONN01000004">
    <property type="protein sequence ID" value="SFE63384.1"/>
    <property type="molecule type" value="Genomic_DNA"/>
</dbReference>
<gene>
    <name evidence="15" type="ORF">SAMN04487969_104279</name>
</gene>
<dbReference type="SUPFAM" id="SSF53218">
    <property type="entry name" value="Molybdenum cofactor biosynthesis proteins"/>
    <property type="match status" value="1"/>
</dbReference>
<name>A0A1I2C515_9BACL</name>
<keyword evidence="9 13" id="KW-0479">Metal-binding</keyword>
<evidence type="ECO:0000256" key="1">
    <source>
        <dbReference type="ARBA" id="ARBA00001946"/>
    </source>
</evidence>
<comment type="pathway">
    <text evidence="3 13">Cofactor biosynthesis; molybdopterin biosynthesis.</text>
</comment>
<keyword evidence="11 13" id="KW-0501">Molybdenum cofactor biosynthesis</keyword>
<organism evidence="15 16">
    <name type="scientific">Paenibacillus algorifonticola</name>
    <dbReference type="NCBI Taxonomy" id="684063"/>
    <lineage>
        <taxon>Bacteria</taxon>
        <taxon>Bacillati</taxon>
        <taxon>Bacillota</taxon>
        <taxon>Bacilli</taxon>
        <taxon>Bacillales</taxon>
        <taxon>Paenibacillaceae</taxon>
        <taxon>Paenibacillus</taxon>
    </lineage>
</organism>
<dbReference type="CDD" id="cd00887">
    <property type="entry name" value="MoeA"/>
    <property type="match status" value="1"/>
</dbReference>
<dbReference type="Gene3D" id="2.170.190.11">
    <property type="entry name" value="Molybdopterin biosynthesis moea protein, domain 3"/>
    <property type="match status" value="1"/>
</dbReference>
<protein>
    <recommendedName>
        <fullName evidence="6 13">Molybdopterin molybdenumtransferase</fullName>
        <ecNumber evidence="5 13">2.10.1.1</ecNumber>
    </recommendedName>
</protein>